<organism evidence="2 3">
    <name type="scientific">Saccharata proteae CBS 121410</name>
    <dbReference type="NCBI Taxonomy" id="1314787"/>
    <lineage>
        <taxon>Eukaryota</taxon>
        <taxon>Fungi</taxon>
        <taxon>Dikarya</taxon>
        <taxon>Ascomycota</taxon>
        <taxon>Pezizomycotina</taxon>
        <taxon>Dothideomycetes</taxon>
        <taxon>Dothideomycetes incertae sedis</taxon>
        <taxon>Botryosphaeriales</taxon>
        <taxon>Saccharataceae</taxon>
        <taxon>Saccharata</taxon>
    </lineage>
</organism>
<dbReference type="PANTHER" id="PTHR36847:SF1">
    <property type="entry name" value="AMIDOLIGASE ENZYME"/>
    <property type="match status" value="1"/>
</dbReference>
<evidence type="ECO:0008006" key="4">
    <source>
        <dbReference type="Google" id="ProtNLM"/>
    </source>
</evidence>
<sequence>MSSPKIYSATNPPPLTFGVEIEFVLYARDESGLANRLAVHSALLAANLAVHPHDPNQQGNDGDYTKWEVQAELVPLETDEARQGPGMNGGWFQCGTEIVSRVFRYSDRGWRREVDAAIRAIKSVEGPGRRVLVGEGCGFHVHVGIEGGVGFGVLKRLMQVHLGFERAVDELMSAERVESFYCAGNSAVFARANPPMWDEVFESSESESLRGSSSGDSESSGDEVVGRLAGRGEIVEIEEVDEDTVFVDCSVGQGSPMQVEPSAGTDALSWIRYVRDHMHSFHDAETDDLHKHAWTNKMRSLNLRGFSSENGSSRSLAGTIEFRQHRGTCDAEEISAWVDVVCSITRFAATTSQEFLDVFFEMHVFNPFFTGLDFLKLISAPPAAIAYYEKKLTREAIQEDYHRAVDANYPADLKNIVQAIEAKRLWFRDPLNVRSMILQRMDSGKMGTFPKGFRKALQKRYMRELTHFNPLGPFSALKGELTNSSIRNDDVIPNNEYAMRIWFKYRLHTAKEISIPADAEFVYGPAPPNGQKRQLRARLQEHWGHKVLSLEQWGYLTGQGTHQPEFLESEAAIPGGDPLRFKGEKVAISLGDLHLTNRIDPEELEFASSTSATIMSNTTTATTLLLALLTLSAHASPQQSLSPFVPGLNLLEHFPQHALLSAIDANANATTTPPPTPTGPNLHKRTGTTCPTSYSACSALGAPGLCCKRNTNCAVDQAGHVACCPKNAACTGTIGGASVTASASYGESTSTYLGGGTTTTDTDGASTTQPFIVVASTVVATPNAAGGRAMGGVPFEGLFGRLW</sequence>
<reference evidence="2" key="1">
    <citation type="journal article" date="2020" name="Stud. Mycol.">
        <title>101 Dothideomycetes genomes: a test case for predicting lifestyles and emergence of pathogens.</title>
        <authorList>
            <person name="Haridas S."/>
            <person name="Albert R."/>
            <person name="Binder M."/>
            <person name="Bloem J."/>
            <person name="Labutti K."/>
            <person name="Salamov A."/>
            <person name="Andreopoulos B."/>
            <person name="Baker S."/>
            <person name="Barry K."/>
            <person name="Bills G."/>
            <person name="Bluhm B."/>
            <person name="Cannon C."/>
            <person name="Castanera R."/>
            <person name="Culley D."/>
            <person name="Daum C."/>
            <person name="Ezra D."/>
            <person name="Gonzalez J."/>
            <person name="Henrissat B."/>
            <person name="Kuo A."/>
            <person name="Liang C."/>
            <person name="Lipzen A."/>
            <person name="Lutzoni F."/>
            <person name="Magnuson J."/>
            <person name="Mondo S."/>
            <person name="Nolan M."/>
            <person name="Ohm R."/>
            <person name="Pangilinan J."/>
            <person name="Park H.-J."/>
            <person name="Ramirez L."/>
            <person name="Alfaro M."/>
            <person name="Sun H."/>
            <person name="Tritt A."/>
            <person name="Yoshinaga Y."/>
            <person name="Zwiers L.-H."/>
            <person name="Turgeon B."/>
            <person name="Goodwin S."/>
            <person name="Spatafora J."/>
            <person name="Crous P."/>
            <person name="Grigoriev I."/>
        </authorList>
    </citation>
    <scope>NUCLEOTIDE SEQUENCE</scope>
    <source>
        <strain evidence="2">CBS 121410</strain>
    </source>
</reference>
<keyword evidence="3" id="KW-1185">Reference proteome</keyword>
<evidence type="ECO:0000313" key="3">
    <source>
        <dbReference type="Proteomes" id="UP000799776"/>
    </source>
</evidence>
<evidence type="ECO:0000256" key="1">
    <source>
        <dbReference type="SAM" id="MobiDB-lite"/>
    </source>
</evidence>
<dbReference type="PANTHER" id="PTHR36847">
    <property type="entry name" value="AMIDOLIGASE ENZYME"/>
    <property type="match status" value="1"/>
</dbReference>
<dbReference type="Proteomes" id="UP000799776">
    <property type="component" value="Unassembled WGS sequence"/>
</dbReference>
<dbReference type="OrthoDB" id="5410926at2759"/>
<proteinExistence type="predicted"/>
<dbReference type="Pfam" id="PF12224">
    <property type="entry name" value="Amidoligase_2"/>
    <property type="match status" value="1"/>
</dbReference>
<gene>
    <name evidence="2" type="ORF">K490DRAFT_64187</name>
</gene>
<accession>A0A6A5YDT2</accession>
<feature type="compositionally biased region" description="Low complexity" evidence="1">
    <location>
        <begin position="209"/>
        <end position="218"/>
    </location>
</feature>
<dbReference type="EMBL" id="ML978715">
    <property type="protein sequence ID" value="KAF2088971.1"/>
    <property type="molecule type" value="Genomic_DNA"/>
</dbReference>
<dbReference type="AlphaFoldDB" id="A0A6A5YDT2"/>
<protein>
    <recommendedName>
        <fullName evidence="4">Amidoligase enzyme-domain-containing protein</fullName>
    </recommendedName>
</protein>
<feature type="region of interest" description="Disordered" evidence="1">
    <location>
        <begin position="201"/>
        <end position="225"/>
    </location>
</feature>
<name>A0A6A5YDT2_9PEZI</name>
<evidence type="ECO:0000313" key="2">
    <source>
        <dbReference type="EMBL" id="KAF2088971.1"/>
    </source>
</evidence>
<dbReference type="InterPro" id="IPR022025">
    <property type="entry name" value="Amidoligase_2"/>
</dbReference>